<dbReference type="EMBL" id="BLLF01000046">
    <property type="protein sequence ID" value="GFH06588.1"/>
    <property type="molecule type" value="Genomic_DNA"/>
</dbReference>
<name>A0A699YFG6_HAELA</name>
<reference evidence="2 3" key="1">
    <citation type="submission" date="2020-02" db="EMBL/GenBank/DDBJ databases">
        <title>Draft genome sequence of Haematococcus lacustris strain NIES-144.</title>
        <authorList>
            <person name="Morimoto D."/>
            <person name="Nakagawa S."/>
            <person name="Yoshida T."/>
            <person name="Sawayama S."/>
        </authorList>
    </citation>
    <scope>NUCLEOTIDE SEQUENCE [LARGE SCALE GENOMIC DNA]</scope>
    <source>
        <strain evidence="2 3">NIES-144</strain>
    </source>
</reference>
<feature type="region of interest" description="Disordered" evidence="1">
    <location>
        <begin position="188"/>
        <end position="227"/>
    </location>
</feature>
<evidence type="ECO:0000256" key="1">
    <source>
        <dbReference type="SAM" id="MobiDB-lite"/>
    </source>
</evidence>
<proteinExistence type="predicted"/>
<keyword evidence="3" id="KW-1185">Reference proteome</keyword>
<comment type="caution">
    <text evidence="2">The sequence shown here is derived from an EMBL/GenBank/DDBJ whole genome shotgun (WGS) entry which is preliminary data.</text>
</comment>
<dbReference type="PANTHER" id="PTHR34407:SF1">
    <property type="entry name" value="SGNH HYDROLASE-TYPE ESTERASE DOMAIN-CONTAINING PROTEIN"/>
    <property type="match status" value="1"/>
</dbReference>
<dbReference type="AlphaFoldDB" id="A0A699YFG6"/>
<gene>
    <name evidence="2" type="ORF">HaLaN_01242</name>
</gene>
<dbReference type="Proteomes" id="UP000485058">
    <property type="component" value="Unassembled WGS sequence"/>
</dbReference>
<evidence type="ECO:0000313" key="3">
    <source>
        <dbReference type="Proteomes" id="UP000485058"/>
    </source>
</evidence>
<protein>
    <submittedName>
        <fullName evidence="2">Uncharacterized protein</fullName>
    </submittedName>
</protein>
<accession>A0A699YFG6</accession>
<dbReference type="PANTHER" id="PTHR34407">
    <property type="entry name" value="EXPRESSED PROTEIN"/>
    <property type="match status" value="1"/>
</dbReference>
<feature type="non-terminal residue" evidence="2">
    <location>
        <position position="1"/>
    </location>
</feature>
<sequence>MMSSQSGATDPTASWVHVLNKTLSHAFPGVAVAVDVYCTTSSASLEYAAMCKSSVLAQPQLDLVLLELNQQAIHPTDVKVAEPLVQYEQLIRVALNTSPPPAVVMLQVPGPGQMLAPGVEGHVPFHITMEDRVAALAQYYDLPWLSLRNALYPDAVCTQPPASQSVPAPPVVGEQQSLDLLHSWAAAGQPEGDMPQQQHTQGGGPAGHAGQHQLTSPHRHHHGLSPKPVMVPELGLMGGGWAAVTTPGGHQLNDLGHWMVADMLVWLLHCTQLGLLLDPVASWEEHLALQPLLPAMTPDLPPLAPGKC</sequence>
<evidence type="ECO:0000313" key="2">
    <source>
        <dbReference type="EMBL" id="GFH06588.1"/>
    </source>
</evidence>
<organism evidence="2 3">
    <name type="scientific">Haematococcus lacustris</name>
    <name type="common">Green alga</name>
    <name type="synonym">Haematococcus pluvialis</name>
    <dbReference type="NCBI Taxonomy" id="44745"/>
    <lineage>
        <taxon>Eukaryota</taxon>
        <taxon>Viridiplantae</taxon>
        <taxon>Chlorophyta</taxon>
        <taxon>core chlorophytes</taxon>
        <taxon>Chlorophyceae</taxon>
        <taxon>CS clade</taxon>
        <taxon>Chlamydomonadales</taxon>
        <taxon>Haematococcaceae</taxon>
        <taxon>Haematococcus</taxon>
    </lineage>
</organism>